<dbReference type="Pfam" id="PF16901">
    <property type="entry name" value="DAO_C"/>
    <property type="match status" value="1"/>
</dbReference>
<dbReference type="SUPFAM" id="SSF51905">
    <property type="entry name" value="FAD/NAD(P)-binding domain"/>
    <property type="match status" value="1"/>
</dbReference>
<evidence type="ECO:0000256" key="4">
    <source>
        <dbReference type="ARBA" id="ARBA00022827"/>
    </source>
</evidence>
<keyword evidence="3" id="KW-0285">Flavoprotein</keyword>
<protein>
    <submittedName>
        <fullName evidence="8">Glycerol-3-phosphate dehydrogenase/oxidase</fullName>
        <ecNumber evidence="8">1.-.-.-</ecNumber>
    </submittedName>
</protein>
<dbReference type="PANTHER" id="PTHR11985">
    <property type="entry name" value="GLYCEROL-3-PHOSPHATE DEHYDROGENASE"/>
    <property type="match status" value="1"/>
</dbReference>
<dbReference type="PANTHER" id="PTHR11985:SF15">
    <property type="entry name" value="GLYCEROL-3-PHOSPHATE DEHYDROGENASE, MITOCHONDRIAL"/>
    <property type="match status" value="1"/>
</dbReference>
<evidence type="ECO:0000256" key="1">
    <source>
        <dbReference type="ARBA" id="ARBA00001974"/>
    </source>
</evidence>
<dbReference type="Pfam" id="PF01266">
    <property type="entry name" value="DAO"/>
    <property type="match status" value="1"/>
</dbReference>
<dbReference type="EMBL" id="JARFYM010000002">
    <property type="protein sequence ID" value="MDL2398025.1"/>
    <property type="molecule type" value="Genomic_DNA"/>
</dbReference>
<keyword evidence="9" id="KW-1185">Reference proteome</keyword>
<evidence type="ECO:0000256" key="2">
    <source>
        <dbReference type="ARBA" id="ARBA00007330"/>
    </source>
</evidence>
<keyword evidence="4" id="KW-0274">FAD</keyword>
<feature type="domain" description="FAD dependent oxidoreductase" evidence="6">
    <location>
        <begin position="21"/>
        <end position="409"/>
    </location>
</feature>
<dbReference type="RefSeq" id="WP_285866844.1">
    <property type="nucleotide sequence ID" value="NZ_JARFYM010000002.1"/>
</dbReference>
<sequence length="586" mass="63528">MTDITADLKQRFATLPDKDIDVVILGAGVNGAGLFRDLAAQGVNCLIVDKADFGSGTSAAPSRLIHGGLKYLETGEFGLVAQSTLERNLLLQNAPHCVEALPTFIPIFSWTRGIWAALRTLTGSTTAPRSRGAVLIKIGLALYDFFGSRNRVMPRHRFLLKKRALKEMPHVTPDIVAGGIYYDAKISRPERLVYELVMDGLQANKSALAANFTTLTSSAGGKLSFERADGTTFSASPKLVVNAAGPWIDRVNDLLGAPSHLIGGTKGSHILLDHPELVRGLNGHMIYFEADDGRICLVYSYLGLALVGSTDIPCDDPDNVRCEEPEIDYFLESVQSLLPSLRFGREQVVYSYSGIRPLPASDASSPGLISRDHSAPVVEPQSDRPFAIVSLVGGKWTTFRGFAEEVADLVLKRLDRVRSQSTKHLAIGGGRDFPTNSAARGEWVRAAAKRTGTAPERIDQLLSRYGTTATAILEYPSAHTDTVRLSGASHYSALEIDWIVRQELVTHLSDVVFRRTTLAIEGALTMQGLRDIGAIAAEALGWTEQRLTAEIEEVVTTMSTFHGRRLEDGAERAFSEARTTAGPTSA</sequence>
<dbReference type="InterPro" id="IPR036188">
    <property type="entry name" value="FAD/NAD-bd_sf"/>
</dbReference>
<dbReference type="Proteomes" id="UP001172645">
    <property type="component" value="Unassembled WGS sequence"/>
</dbReference>
<reference evidence="8" key="1">
    <citation type="submission" date="2023-06" db="EMBL/GenBank/DDBJ databases">
        <title>Phylogenetic Diversity of Rhizobium strains.</title>
        <authorList>
            <person name="Moura F.T."/>
            <person name="Helene L.C.F."/>
            <person name="Hungria M."/>
        </authorList>
    </citation>
    <scope>NUCLEOTIDE SEQUENCE</scope>
    <source>
        <strain evidence="8">CCGE526</strain>
    </source>
</reference>
<evidence type="ECO:0000313" key="9">
    <source>
        <dbReference type="Proteomes" id="UP001172645"/>
    </source>
</evidence>
<dbReference type="InterPro" id="IPR006076">
    <property type="entry name" value="FAD-dep_OxRdtase"/>
</dbReference>
<dbReference type="InterPro" id="IPR031656">
    <property type="entry name" value="DAO_C"/>
</dbReference>
<accession>A0ABT7JNV1</accession>
<dbReference type="InterPro" id="IPR038299">
    <property type="entry name" value="DAO_C_sf"/>
</dbReference>
<proteinExistence type="inferred from homology"/>
<comment type="similarity">
    <text evidence="2">Belongs to the FAD-dependent glycerol-3-phosphate dehydrogenase family.</text>
</comment>
<gene>
    <name evidence="8" type="ORF">PY649_03890</name>
</gene>
<name>A0ABT7JNV1_9HYPH</name>
<dbReference type="Gene3D" id="3.50.50.60">
    <property type="entry name" value="FAD/NAD(P)-binding domain"/>
    <property type="match status" value="1"/>
</dbReference>
<evidence type="ECO:0000259" key="7">
    <source>
        <dbReference type="Pfam" id="PF16901"/>
    </source>
</evidence>
<evidence type="ECO:0000313" key="8">
    <source>
        <dbReference type="EMBL" id="MDL2398025.1"/>
    </source>
</evidence>
<comment type="cofactor">
    <cofactor evidence="1">
        <name>FAD</name>
        <dbReference type="ChEBI" id="CHEBI:57692"/>
    </cofactor>
</comment>
<dbReference type="InterPro" id="IPR000447">
    <property type="entry name" value="G3P_DH_FAD-dep"/>
</dbReference>
<dbReference type="PRINTS" id="PR01001">
    <property type="entry name" value="FADG3PDH"/>
</dbReference>
<evidence type="ECO:0000256" key="5">
    <source>
        <dbReference type="ARBA" id="ARBA00023002"/>
    </source>
</evidence>
<dbReference type="EC" id="1.-.-.-" evidence="8"/>
<keyword evidence="5 8" id="KW-0560">Oxidoreductase</keyword>
<organism evidence="8 9">
    <name type="scientific">Rhizobium mayense</name>
    <dbReference type="NCBI Taxonomy" id="1312184"/>
    <lineage>
        <taxon>Bacteria</taxon>
        <taxon>Pseudomonadati</taxon>
        <taxon>Pseudomonadota</taxon>
        <taxon>Alphaproteobacteria</taxon>
        <taxon>Hyphomicrobiales</taxon>
        <taxon>Rhizobiaceae</taxon>
        <taxon>Rhizobium/Agrobacterium group</taxon>
        <taxon>Rhizobium</taxon>
    </lineage>
</organism>
<dbReference type="Gene3D" id="3.30.9.10">
    <property type="entry name" value="D-Amino Acid Oxidase, subunit A, domain 2"/>
    <property type="match status" value="1"/>
</dbReference>
<dbReference type="GO" id="GO:0016491">
    <property type="term" value="F:oxidoreductase activity"/>
    <property type="evidence" value="ECO:0007669"/>
    <property type="project" value="UniProtKB-KW"/>
</dbReference>
<evidence type="ECO:0000256" key="3">
    <source>
        <dbReference type="ARBA" id="ARBA00022630"/>
    </source>
</evidence>
<comment type="caution">
    <text evidence="8">The sequence shown here is derived from an EMBL/GenBank/DDBJ whole genome shotgun (WGS) entry which is preliminary data.</text>
</comment>
<evidence type="ECO:0000259" key="6">
    <source>
        <dbReference type="Pfam" id="PF01266"/>
    </source>
</evidence>
<feature type="domain" description="Alpha-glycerophosphate oxidase C-terminal" evidence="7">
    <location>
        <begin position="421"/>
        <end position="546"/>
    </location>
</feature>
<dbReference type="Gene3D" id="1.10.8.870">
    <property type="entry name" value="Alpha-glycerophosphate oxidase, cap domain"/>
    <property type="match status" value="1"/>
</dbReference>